<dbReference type="RefSeq" id="WP_006975267.1">
    <property type="nucleotide sequence ID" value="NZ_ABCS01000087.1"/>
</dbReference>
<dbReference type="InterPro" id="IPR011936">
    <property type="entry name" value="Myxo_disulph_rpt"/>
</dbReference>
<gene>
    <name evidence="6" type="ORF">PPSIR1_28946</name>
</gene>
<dbReference type="SUPFAM" id="SSF75011">
    <property type="entry name" value="3-carboxy-cis,cis-mucoante lactonizing enzyme"/>
    <property type="match status" value="1"/>
</dbReference>
<evidence type="ECO:0000256" key="2">
    <source>
        <dbReference type="ARBA" id="ARBA00022737"/>
    </source>
</evidence>
<dbReference type="STRING" id="391625.PPSIR1_28946"/>
<feature type="compositionally biased region" description="Acidic residues" evidence="4">
    <location>
        <begin position="71"/>
        <end position="121"/>
    </location>
</feature>
<dbReference type="eggNOG" id="COG5184">
    <property type="taxonomic scope" value="Bacteria"/>
</dbReference>
<evidence type="ECO:0000256" key="4">
    <source>
        <dbReference type="SAM" id="MobiDB-lite"/>
    </source>
</evidence>
<evidence type="ECO:0000256" key="5">
    <source>
        <dbReference type="SAM" id="SignalP"/>
    </source>
</evidence>
<feature type="region of interest" description="Disordered" evidence="4">
    <location>
        <begin position="70"/>
        <end position="136"/>
    </location>
</feature>
<evidence type="ECO:0000256" key="1">
    <source>
        <dbReference type="ARBA" id="ARBA00022729"/>
    </source>
</evidence>
<feature type="chain" id="PRO_5002697386" evidence="5">
    <location>
        <begin position="23"/>
        <end position="553"/>
    </location>
</feature>
<organism evidence="6 7">
    <name type="scientific">Plesiocystis pacifica SIR-1</name>
    <dbReference type="NCBI Taxonomy" id="391625"/>
    <lineage>
        <taxon>Bacteria</taxon>
        <taxon>Pseudomonadati</taxon>
        <taxon>Myxococcota</taxon>
        <taxon>Polyangia</taxon>
        <taxon>Nannocystales</taxon>
        <taxon>Nannocystaceae</taxon>
        <taxon>Plesiocystis</taxon>
    </lineage>
</organism>
<dbReference type="AlphaFoldDB" id="A6GEX7"/>
<keyword evidence="2" id="KW-0677">Repeat</keyword>
<keyword evidence="7" id="KW-1185">Reference proteome</keyword>
<dbReference type="OrthoDB" id="5499530at2"/>
<dbReference type="Pfam" id="PF13948">
    <property type="entry name" value="DUF4215"/>
    <property type="match status" value="1"/>
</dbReference>
<feature type="signal peptide" evidence="5">
    <location>
        <begin position="1"/>
        <end position="22"/>
    </location>
</feature>
<keyword evidence="6" id="KW-0449">Lipoprotein</keyword>
<evidence type="ECO:0000256" key="3">
    <source>
        <dbReference type="ARBA" id="ARBA00023157"/>
    </source>
</evidence>
<sequence>MKCLELHLQLLTLALLGATSWACVPPEDPDDDEGGEGATDTEDCTPGTLGCACVDDLCFGELSCVAGVCEPSDDTDTDTDDGSSDSSSEDTTDSSSEDTSESSDDTSESSEDTSESSEDTSESSSGTGTGECGDGVVDPGEQCDDGNFSNTDDCTIDCLNAYCGDGWLHEGVEECDDGDLANDNDCTTNCALATCGDGFVHASLEGCDDGNTEPGDGCTAICQPPGQLLWVDEDFAPHTWRQSVGFTPFGPVHGMQRLRHWNWIGEVQWHPQTTLAPDAHHGEWSPELGLYVHISTATDLRHYDMADANDVFTEFISTGSPWAPTSDTRVDVGSERVFLLGGTSSRLLVTNLVGEITVDETLPNGPEGTCIGPRGQGIAVVAEQGGQMTLHAYSALGTYLGAVPLSPGSGVDHCEDMTTDAQGRLFIAGTHVPAGDSQPQALLVRVATDDTVTRSVTGSANNRETYRQIEALPDGSLVVAGDVQDGPNEWARRVELRRVSANGFATLSSEAIETNYRDDVWALGVSPEGAFMISGSGYDTNYTTWVRMYSPFE</sequence>
<dbReference type="EMBL" id="ABCS01000087">
    <property type="protein sequence ID" value="EDM75569.1"/>
    <property type="molecule type" value="Genomic_DNA"/>
</dbReference>
<accession>A6GEX7</accession>
<proteinExistence type="predicted"/>
<name>A6GEX7_9BACT</name>
<keyword evidence="3" id="KW-1015">Disulfide bond</keyword>
<evidence type="ECO:0000313" key="6">
    <source>
        <dbReference type="EMBL" id="EDM75569.1"/>
    </source>
</evidence>
<keyword evidence="1 5" id="KW-0732">Signal</keyword>
<dbReference type="Proteomes" id="UP000005801">
    <property type="component" value="Unassembled WGS sequence"/>
</dbReference>
<dbReference type="NCBIfam" id="TIGR02232">
    <property type="entry name" value="myxo_disulf_rpt"/>
    <property type="match status" value="2"/>
</dbReference>
<reference evidence="6 7" key="1">
    <citation type="submission" date="2007-06" db="EMBL/GenBank/DDBJ databases">
        <authorList>
            <person name="Shimkets L."/>
            <person name="Ferriera S."/>
            <person name="Johnson J."/>
            <person name="Kravitz S."/>
            <person name="Beeson K."/>
            <person name="Sutton G."/>
            <person name="Rogers Y.-H."/>
            <person name="Friedman R."/>
            <person name="Frazier M."/>
            <person name="Venter J.C."/>
        </authorList>
    </citation>
    <scope>NUCLEOTIDE SEQUENCE [LARGE SCALE GENOMIC DNA]</scope>
    <source>
        <strain evidence="6 7">SIR-1</strain>
    </source>
</reference>
<comment type="caution">
    <text evidence="6">The sequence shown here is derived from an EMBL/GenBank/DDBJ whole genome shotgun (WGS) entry which is preliminary data.</text>
</comment>
<protein>
    <submittedName>
        <fullName evidence="6">Putative lipoprotein</fullName>
    </submittedName>
</protein>
<evidence type="ECO:0000313" key="7">
    <source>
        <dbReference type="Proteomes" id="UP000005801"/>
    </source>
</evidence>